<dbReference type="EnsemblMetazoa" id="XM_022798687">
    <property type="protein sequence ID" value="XP_022654422"/>
    <property type="gene ID" value="LOC111247582"/>
</dbReference>
<dbReference type="KEGG" id="vde:111247582"/>
<dbReference type="CDD" id="cd00866">
    <property type="entry name" value="PEBP_euk"/>
    <property type="match status" value="1"/>
</dbReference>
<dbReference type="InParanoid" id="A0A7M7JMI8"/>
<protein>
    <recommendedName>
        <fullName evidence="3">Phosphatidylethanolamine-binding protein</fullName>
    </recommendedName>
</protein>
<dbReference type="Proteomes" id="UP000594260">
    <property type="component" value="Unplaced"/>
</dbReference>
<dbReference type="OMA" id="FFTQTIE"/>
<dbReference type="InterPro" id="IPR008914">
    <property type="entry name" value="PEBP"/>
</dbReference>
<reference evidence="1" key="1">
    <citation type="submission" date="2021-01" db="UniProtKB">
        <authorList>
            <consortium name="EnsemblMetazoa"/>
        </authorList>
    </citation>
    <scope>IDENTIFICATION</scope>
</reference>
<dbReference type="SUPFAM" id="SSF49777">
    <property type="entry name" value="PEBP-like"/>
    <property type="match status" value="1"/>
</dbReference>
<evidence type="ECO:0000313" key="1">
    <source>
        <dbReference type="EnsemblMetazoa" id="XP_022654422"/>
    </source>
</evidence>
<name>A0A7M7JMI8_VARDE</name>
<dbReference type="PANTHER" id="PTHR11362:SF82">
    <property type="entry name" value="PHOSPHATIDYLETHANOLAMINE-BINDING PROTEIN 4"/>
    <property type="match status" value="1"/>
</dbReference>
<dbReference type="OrthoDB" id="2506647at2759"/>
<evidence type="ECO:0000313" key="2">
    <source>
        <dbReference type="Proteomes" id="UP000594260"/>
    </source>
</evidence>
<dbReference type="RefSeq" id="XP_022654422.1">
    <property type="nucleotide sequence ID" value="XM_022798687.1"/>
</dbReference>
<dbReference type="PANTHER" id="PTHR11362">
    <property type="entry name" value="PHOSPHATIDYLETHANOLAMINE-BINDING PROTEIN"/>
    <property type="match status" value="1"/>
</dbReference>
<dbReference type="InterPro" id="IPR036610">
    <property type="entry name" value="PEBP-like_sf"/>
</dbReference>
<evidence type="ECO:0008006" key="3">
    <source>
        <dbReference type="Google" id="ProtNLM"/>
    </source>
</evidence>
<dbReference type="GeneID" id="111247582"/>
<proteinExistence type="predicted"/>
<dbReference type="Pfam" id="PF01161">
    <property type="entry name" value="PBP"/>
    <property type="match status" value="1"/>
</dbReference>
<dbReference type="Gene3D" id="3.90.280.10">
    <property type="entry name" value="PEBP-like"/>
    <property type="match status" value="1"/>
</dbReference>
<accession>A0A7M7JMI8</accession>
<dbReference type="AlphaFoldDB" id="A0A7M7JMI8"/>
<dbReference type="InterPro" id="IPR035810">
    <property type="entry name" value="PEBP_euk"/>
</dbReference>
<sequence>MRSCCFFIEEEQARRKQKTGVVMRQQRQNWRMPAVLVGTLILSGVLGDNKKTSLKEEMEKLKVVPDVLPIAPKANVEVDYGNGAVLRLGNTLTPTQVKNPPTSVTWPVENGAFYTLAMVDPDAPSREKPTLREVKHWLVVNIPEMDIGKGEEIAGYRGSGPPKGTGLHRYVVVVYKQPGRIEVPDKKVASSSRADRYHWSLKDFAAKYNLGDPVGGNFYLAEWDAYVDTIPK</sequence>
<keyword evidence="2" id="KW-1185">Reference proteome</keyword>
<organism evidence="1 2">
    <name type="scientific">Varroa destructor</name>
    <name type="common">Honeybee mite</name>
    <dbReference type="NCBI Taxonomy" id="109461"/>
    <lineage>
        <taxon>Eukaryota</taxon>
        <taxon>Metazoa</taxon>
        <taxon>Ecdysozoa</taxon>
        <taxon>Arthropoda</taxon>
        <taxon>Chelicerata</taxon>
        <taxon>Arachnida</taxon>
        <taxon>Acari</taxon>
        <taxon>Parasitiformes</taxon>
        <taxon>Mesostigmata</taxon>
        <taxon>Gamasina</taxon>
        <taxon>Dermanyssoidea</taxon>
        <taxon>Varroidae</taxon>
        <taxon>Varroa</taxon>
    </lineage>
</organism>